<dbReference type="KEGG" id="acel:acsn021_41330"/>
<keyword evidence="3" id="KW-1185">Reference proteome</keyword>
<evidence type="ECO:0000256" key="1">
    <source>
        <dbReference type="SAM" id="MobiDB-lite"/>
    </source>
</evidence>
<dbReference type="EMBL" id="AP023367">
    <property type="protein sequence ID" value="BCJ96564.1"/>
    <property type="molecule type" value="Genomic_DNA"/>
</dbReference>
<reference evidence="2 3" key="1">
    <citation type="journal article" date="2016" name="Int. J. Syst. Evol. Microbiol.">
        <title>Descriptions of Anaerotaenia torta gen. nov., sp. nov. and Anaerocolumna cellulosilytica gen. nov., sp. nov. isolated from a methanogenic reactor of cattle waste.</title>
        <authorList>
            <person name="Uek A."/>
            <person name="Ohtaki Y."/>
            <person name="Kaku N."/>
            <person name="Ueki K."/>
        </authorList>
    </citation>
    <scope>NUCLEOTIDE SEQUENCE [LARGE SCALE GENOMIC DNA]</scope>
    <source>
        <strain evidence="2 3">SN021</strain>
    </source>
</reference>
<feature type="compositionally biased region" description="Polar residues" evidence="1">
    <location>
        <begin position="37"/>
        <end position="48"/>
    </location>
</feature>
<dbReference type="Pfam" id="PF20187">
    <property type="entry name" value="DUF6550"/>
    <property type="match status" value="1"/>
</dbReference>
<dbReference type="AlphaFoldDB" id="A0A6S6R0Y3"/>
<proteinExistence type="predicted"/>
<feature type="compositionally biased region" description="Basic and acidic residues" evidence="1">
    <location>
        <begin position="94"/>
        <end position="109"/>
    </location>
</feature>
<organism evidence="2 3">
    <name type="scientific">Anaerocolumna cellulosilytica</name>
    <dbReference type="NCBI Taxonomy" id="433286"/>
    <lineage>
        <taxon>Bacteria</taxon>
        <taxon>Bacillati</taxon>
        <taxon>Bacillota</taxon>
        <taxon>Clostridia</taxon>
        <taxon>Lachnospirales</taxon>
        <taxon>Lachnospiraceae</taxon>
        <taxon>Anaerocolumna</taxon>
    </lineage>
</organism>
<evidence type="ECO:0000313" key="2">
    <source>
        <dbReference type="EMBL" id="BCJ96564.1"/>
    </source>
</evidence>
<dbReference type="InterPro" id="IPR046680">
    <property type="entry name" value="DUF6550"/>
</dbReference>
<gene>
    <name evidence="2" type="ORF">acsn021_41330</name>
</gene>
<dbReference type="RefSeq" id="WP_184094938.1">
    <property type="nucleotide sequence ID" value="NZ_AP023367.1"/>
</dbReference>
<accession>A0A6S6R0Y3</accession>
<sequence>MSDKTKRRLAIAGAAIIGLALVVAIGMRFTKEPTKPDASSQEPISSSDVAPDIQNSTEKKEVVVSPKPTPEPESTETLPPQTDLPEQKLQSDPVKPEAPAKPELPKDADTTNPSKPPEYKPENTEKKPAPESKPQNGGGLPGFDNVPDGGANQVINADDMYENGNKIGEMD</sequence>
<name>A0A6S6R0Y3_9FIRM</name>
<feature type="region of interest" description="Disordered" evidence="1">
    <location>
        <begin position="32"/>
        <end position="171"/>
    </location>
</feature>
<dbReference type="Proteomes" id="UP000515561">
    <property type="component" value="Chromosome"/>
</dbReference>
<evidence type="ECO:0000313" key="3">
    <source>
        <dbReference type="Proteomes" id="UP000515561"/>
    </source>
</evidence>
<feature type="compositionally biased region" description="Basic and acidic residues" evidence="1">
    <location>
        <begin position="117"/>
        <end position="130"/>
    </location>
</feature>
<protein>
    <submittedName>
        <fullName evidence="2">Uncharacterized protein</fullName>
    </submittedName>
</protein>